<evidence type="ECO:0000313" key="1">
    <source>
        <dbReference type="EMBL" id="KAH9830880.1"/>
    </source>
</evidence>
<dbReference type="EMBL" id="JADCUA010000028">
    <property type="protein sequence ID" value="KAH9830880.1"/>
    <property type="molecule type" value="Genomic_DNA"/>
</dbReference>
<keyword evidence="2" id="KW-1185">Reference proteome</keyword>
<proteinExistence type="predicted"/>
<dbReference type="Proteomes" id="UP000814176">
    <property type="component" value="Unassembled WGS sequence"/>
</dbReference>
<gene>
    <name evidence="1" type="ORF">C8Q71DRAFT_678450</name>
</gene>
<accession>A0ABQ8K3L1</accession>
<evidence type="ECO:0000313" key="2">
    <source>
        <dbReference type="Proteomes" id="UP000814176"/>
    </source>
</evidence>
<comment type="caution">
    <text evidence="1">The sequence shown here is derived from an EMBL/GenBank/DDBJ whole genome shotgun (WGS) entry which is preliminary data.</text>
</comment>
<dbReference type="RefSeq" id="XP_047774127.1">
    <property type="nucleotide sequence ID" value="XM_047919731.1"/>
</dbReference>
<organism evidence="1 2">
    <name type="scientific">Rhodofomes roseus</name>
    <dbReference type="NCBI Taxonomy" id="34475"/>
    <lineage>
        <taxon>Eukaryota</taxon>
        <taxon>Fungi</taxon>
        <taxon>Dikarya</taxon>
        <taxon>Basidiomycota</taxon>
        <taxon>Agaricomycotina</taxon>
        <taxon>Agaricomycetes</taxon>
        <taxon>Polyporales</taxon>
        <taxon>Rhodofomes</taxon>
    </lineage>
</organism>
<reference evidence="1 2" key="1">
    <citation type="journal article" date="2021" name="Environ. Microbiol.">
        <title>Gene family expansions and transcriptome signatures uncover fungal adaptations to wood decay.</title>
        <authorList>
            <person name="Hage H."/>
            <person name="Miyauchi S."/>
            <person name="Viragh M."/>
            <person name="Drula E."/>
            <person name="Min B."/>
            <person name="Chaduli D."/>
            <person name="Navarro D."/>
            <person name="Favel A."/>
            <person name="Norest M."/>
            <person name="Lesage-Meessen L."/>
            <person name="Balint B."/>
            <person name="Merenyi Z."/>
            <person name="de Eugenio L."/>
            <person name="Morin E."/>
            <person name="Martinez A.T."/>
            <person name="Baldrian P."/>
            <person name="Stursova M."/>
            <person name="Martinez M.J."/>
            <person name="Novotny C."/>
            <person name="Magnuson J.K."/>
            <person name="Spatafora J.W."/>
            <person name="Maurice S."/>
            <person name="Pangilinan J."/>
            <person name="Andreopoulos W."/>
            <person name="LaButti K."/>
            <person name="Hundley H."/>
            <person name="Na H."/>
            <person name="Kuo A."/>
            <person name="Barry K."/>
            <person name="Lipzen A."/>
            <person name="Henrissat B."/>
            <person name="Riley R."/>
            <person name="Ahrendt S."/>
            <person name="Nagy L.G."/>
            <person name="Grigoriev I.V."/>
            <person name="Martin F."/>
            <person name="Rosso M.N."/>
        </authorList>
    </citation>
    <scope>NUCLEOTIDE SEQUENCE [LARGE SCALE GENOMIC DNA]</scope>
    <source>
        <strain evidence="1 2">CIRM-BRFM 1785</strain>
    </source>
</reference>
<name>A0ABQ8K3L1_9APHY</name>
<feature type="non-terminal residue" evidence="1">
    <location>
        <position position="1"/>
    </location>
</feature>
<sequence>QQRTRGLDAWAPFASREEWELAQWIHTSSLSQRGTDDFLKGSMNFCDNRSYLDFVHSRIPGPRAAWTYTEIKVTGNIRDAQGRLMTEVLDIWGRDPVHITEDLIGHKPF</sequence>
<dbReference type="GeneID" id="72000463"/>
<dbReference type="InterPro" id="IPR041078">
    <property type="entry name" value="Plavaka"/>
</dbReference>
<dbReference type="Pfam" id="PF18759">
    <property type="entry name" value="Plavaka"/>
    <property type="match status" value="1"/>
</dbReference>
<protein>
    <submittedName>
        <fullName evidence="1">Uncharacterized protein</fullName>
    </submittedName>
</protein>
<feature type="non-terminal residue" evidence="1">
    <location>
        <position position="109"/>
    </location>
</feature>